<keyword evidence="5" id="KW-0699">rRNA-binding</keyword>
<dbReference type="Gene3D" id="2.30.170.20">
    <property type="entry name" value="Ribosomal protein L24e"/>
    <property type="match status" value="1"/>
</dbReference>
<proteinExistence type="inferred from homology"/>
<feature type="compositionally biased region" description="Acidic residues" evidence="6">
    <location>
        <begin position="115"/>
        <end position="150"/>
    </location>
</feature>
<evidence type="ECO:0000256" key="4">
    <source>
        <dbReference type="ARBA" id="ARBA00023274"/>
    </source>
</evidence>
<dbReference type="InterPro" id="IPR055345">
    <property type="entry name" value="Ribosomal_eL24-rel_arc"/>
</dbReference>
<protein>
    <recommendedName>
        <fullName evidence="5">Large ribosomal subunit protein eL24</fullName>
    </recommendedName>
</protein>
<feature type="domain" description="TRASH" evidence="7">
    <location>
        <begin position="7"/>
        <end position="45"/>
    </location>
</feature>
<evidence type="ECO:0000256" key="5">
    <source>
        <dbReference type="HAMAP-Rule" id="MF_00773"/>
    </source>
</evidence>
<dbReference type="Pfam" id="PF01246">
    <property type="entry name" value="Ribosomal_L24e"/>
    <property type="match status" value="1"/>
</dbReference>
<dbReference type="GO" id="GO:0005840">
    <property type="term" value="C:ribosome"/>
    <property type="evidence" value="ECO:0007669"/>
    <property type="project" value="UniProtKB-KW"/>
</dbReference>
<feature type="compositionally biased region" description="Acidic residues" evidence="6">
    <location>
        <begin position="67"/>
        <end position="93"/>
    </location>
</feature>
<feature type="binding site" evidence="5">
    <location>
        <position position="37"/>
    </location>
    <ligand>
        <name>Zn(2+)</name>
        <dbReference type="ChEBI" id="CHEBI:29105"/>
    </ligand>
</feature>
<evidence type="ECO:0000256" key="1">
    <source>
        <dbReference type="ARBA" id="ARBA00005647"/>
    </source>
</evidence>
<dbReference type="GO" id="GO:1990904">
    <property type="term" value="C:ribonucleoprotein complex"/>
    <property type="evidence" value="ECO:0007669"/>
    <property type="project" value="UniProtKB-KW"/>
</dbReference>
<keyword evidence="3 5" id="KW-0689">Ribosomal protein</keyword>
<dbReference type="OrthoDB" id="55506at2157"/>
<gene>
    <name evidence="5" type="primary">rpl24e</name>
    <name evidence="8" type="ORF">SAMN05216388_10238</name>
</gene>
<dbReference type="Proteomes" id="UP000198775">
    <property type="component" value="Unassembled WGS sequence"/>
</dbReference>
<comment type="similarity">
    <text evidence="1 5">Belongs to the eukaryotic ribosomal protein eL24 family.</text>
</comment>
<dbReference type="EMBL" id="FOCX01000023">
    <property type="protein sequence ID" value="SEO91512.1"/>
    <property type="molecule type" value="Genomic_DNA"/>
</dbReference>
<keyword evidence="5" id="KW-0479">Metal-binding</keyword>
<dbReference type="HAMAP" id="MF_00773">
    <property type="entry name" value="Ribosomal_eL24"/>
    <property type="match status" value="1"/>
</dbReference>
<dbReference type="SMART" id="SM00746">
    <property type="entry name" value="TRASH"/>
    <property type="match status" value="1"/>
</dbReference>
<name>A0A1H8TKL3_9EURY</name>
<dbReference type="InterPro" id="IPR011017">
    <property type="entry name" value="TRASH_dom"/>
</dbReference>
<evidence type="ECO:0000313" key="8">
    <source>
        <dbReference type="EMBL" id="SEO91512.1"/>
    </source>
</evidence>
<accession>A0A1H8TKL3</accession>
<evidence type="ECO:0000256" key="6">
    <source>
        <dbReference type="SAM" id="MobiDB-lite"/>
    </source>
</evidence>
<comment type="cofactor">
    <cofactor evidence="5">
        <name>Zn(2+)</name>
        <dbReference type="ChEBI" id="CHEBI:29105"/>
    </cofactor>
    <text evidence="5">Binds 1 zinc ion per subunit.</text>
</comment>
<dbReference type="NCBIfam" id="NF034186">
    <property type="entry name" value="PRK14891.1-1"/>
    <property type="match status" value="1"/>
</dbReference>
<dbReference type="GO" id="GO:0019843">
    <property type="term" value="F:rRNA binding"/>
    <property type="evidence" value="ECO:0007669"/>
    <property type="project" value="UniProtKB-UniRule"/>
</dbReference>
<dbReference type="SUPFAM" id="SSF57716">
    <property type="entry name" value="Glucocorticoid receptor-like (DNA-binding domain)"/>
    <property type="match status" value="1"/>
</dbReference>
<organism evidence="8 9">
    <name type="scientific">Halorientalis persicus</name>
    <dbReference type="NCBI Taxonomy" id="1367881"/>
    <lineage>
        <taxon>Archaea</taxon>
        <taxon>Methanobacteriati</taxon>
        <taxon>Methanobacteriota</taxon>
        <taxon>Stenosarchaea group</taxon>
        <taxon>Halobacteria</taxon>
        <taxon>Halobacteriales</taxon>
        <taxon>Haloarculaceae</taxon>
        <taxon>Halorientalis</taxon>
    </lineage>
</organism>
<sequence>MPRTRECDFCGDDIEPGTGTMLVQNDGATVMFCSSKCEKNADLGREARDMGWTESGRSAGGKRAAETADEPEAEEETEAEPEDPAATEADVVEDTGAAPDLEDAESEATPGPEGEGADEAAADADADSAEAVDEDAEDGDDEADEEEAEA</sequence>
<dbReference type="AlphaFoldDB" id="A0A1H8TKL3"/>
<evidence type="ECO:0000256" key="2">
    <source>
        <dbReference type="ARBA" id="ARBA00022771"/>
    </source>
</evidence>
<dbReference type="GO" id="GO:0008270">
    <property type="term" value="F:zinc ion binding"/>
    <property type="evidence" value="ECO:0007669"/>
    <property type="project" value="UniProtKB-UniRule"/>
</dbReference>
<evidence type="ECO:0000313" key="9">
    <source>
        <dbReference type="Proteomes" id="UP000198775"/>
    </source>
</evidence>
<feature type="zinc finger region" description="C4-type" evidence="5">
    <location>
        <begin position="7"/>
        <end position="37"/>
    </location>
</feature>
<reference evidence="9" key="1">
    <citation type="submission" date="2016-10" db="EMBL/GenBank/DDBJ databases">
        <authorList>
            <person name="Varghese N."/>
            <person name="Submissions S."/>
        </authorList>
    </citation>
    <scope>NUCLEOTIDE SEQUENCE [LARGE SCALE GENOMIC DNA]</scope>
    <source>
        <strain evidence="9">IBRC-M 10043</strain>
    </source>
</reference>
<dbReference type="RefSeq" id="WP_092662977.1">
    <property type="nucleotide sequence ID" value="NZ_FOCX01000023.1"/>
</dbReference>
<keyword evidence="5" id="KW-0862">Zinc</keyword>
<keyword evidence="4 5" id="KW-0687">Ribonucleoprotein</keyword>
<feature type="binding site" evidence="5">
    <location>
        <position position="7"/>
    </location>
    <ligand>
        <name>Zn(2+)</name>
        <dbReference type="ChEBI" id="CHEBI:29105"/>
    </ligand>
</feature>
<evidence type="ECO:0000256" key="3">
    <source>
        <dbReference type="ARBA" id="ARBA00022980"/>
    </source>
</evidence>
<dbReference type="InterPro" id="IPR000988">
    <property type="entry name" value="Ribosomal_eL24-rel_N"/>
</dbReference>
<dbReference type="GO" id="GO:0006412">
    <property type="term" value="P:translation"/>
    <property type="evidence" value="ECO:0007669"/>
    <property type="project" value="UniProtKB-UniRule"/>
</dbReference>
<comment type="function">
    <text evidence="5">Binds to the 23S rRNA.</text>
</comment>
<comment type="subunit">
    <text evidence="5">Part of the 50S ribosomal subunit. Forms a cluster with proteins L3 and L14.</text>
</comment>
<keyword evidence="2 5" id="KW-0863">Zinc-finger</keyword>
<keyword evidence="9" id="KW-1185">Reference proteome</keyword>
<dbReference type="InterPro" id="IPR038630">
    <property type="entry name" value="L24e/L24_sf"/>
</dbReference>
<feature type="binding site" evidence="5">
    <location>
        <position position="33"/>
    </location>
    <ligand>
        <name>Zn(2+)</name>
        <dbReference type="ChEBI" id="CHEBI:29105"/>
    </ligand>
</feature>
<feature type="region of interest" description="Disordered" evidence="6">
    <location>
        <begin position="46"/>
        <end position="150"/>
    </location>
</feature>
<evidence type="ECO:0000259" key="7">
    <source>
        <dbReference type="SMART" id="SM00746"/>
    </source>
</evidence>
<keyword evidence="5" id="KW-0694">RNA-binding</keyword>
<dbReference type="GO" id="GO:0003735">
    <property type="term" value="F:structural constituent of ribosome"/>
    <property type="evidence" value="ECO:0007669"/>
    <property type="project" value="InterPro"/>
</dbReference>
<feature type="binding site" evidence="5">
    <location>
        <position position="10"/>
    </location>
    <ligand>
        <name>Zn(2+)</name>
        <dbReference type="ChEBI" id="CHEBI:29105"/>
    </ligand>
</feature>
<dbReference type="CDD" id="cd00472">
    <property type="entry name" value="Ribosomal_L24e_L24"/>
    <property type="match status" value="1"/>
</dbReference>